<organism evidence="6 7">
    <name type="scientific">Dyella ginsengisoli</name>
    <dbReference type="NCBI Taxonomy" id="363848"/>
    <lineage>
        <taxon>Bacteria</taxon>
        <taxon>Pseudomonadati</taxon>
        <taxon>Pseudomonadota</taxon>
        <taxon>Gammaproteobacteria</taxon>
        <taxon>Lysobacterales</taxon>
        <taxon>Rhodanobacteraceae</taxon>
        <taxon>Dyella</taxon>
    </lineage>
</organism>
<dbReference type="InterPro" id="IPR000847">
    <property type="entry name" value="LysR_HTH_N"/>
</dbReference>
<dbReference type="Gene3D" id="3.40.190.290">
    <property type="match status" value="1"/>
</dbReference>
<dbReference type="InterPro" id="IPR036388">
    <property type="entry name" value="WH-like_DNA-bd_sf"/>
</dbReference>
<sequence length="302" mass="32319">MDRLRAIGVFVEVADRGSLTAAAESLDVSRAMVSRYLADLEEWLGVRLFHRTTRRISLTSAGEAALARCRELIELSDGMREALVDDAAAPAGSLRVTCSSSFGHSYLASAVAEFVARHPHVSVDLLMLDRTVNLVEERVDLAIRIAHELDPNLIARQLSVCRSVLCASPAYLAAHGTPARPEELARHNCLTHHFVGKSLWTLGRGANAVSVAVGGNISANDASAVMAAVLAGAGIGLLPTYLVAPHLRDGSLVLLLPQWPPKTMGIHAVYASRQRMPPAVRAFLDFIAGRLGDAPPWDMGIA</sequence>
<protein>
    <submittedName>
        <fullName evidence="6">LysR family transcriptional regulator</fullName>
    </submittedName>
</protein>
<evidence type="ECO:0000313" key="6">
    <source>
        <dbReference type="EMBL" id="MFK2903472.1"/>
    </source>
</evidence>
<dbReference type="Pfam" id="PF00126">
    <property type="entry name" value="HTH_1"/>
    <property type="match status" value="1"/>
</dbReference>
<comment type="caution">
    <text evidence="6">The sequence shown here is derived from an EMBL/GenBank/DDBJ whole genome shotgun (WGS) entry which is preliminary data.</text>
</comment>
<dbReference type="InterPro" id="IPR005119">
    <property type="entry name" value="LysR_subst-bd"/>
</dbReference>
<evidence type="ECO:0000256" key="4">
    <source>
        <dbReference type="ARBA" id="ARBA00023163"/>
    </source>
</evidence>
<keyword evidence="4" id="KW-0804">Transcription</keyword>
<dbReference type="InterPro" id="IPR036390">
    <property type="entry name" value="WH_DNA-bd_sf"/>
</dbReference>
<evidence type="ECO:0000256" key="3">
    <source>
        <dbReference type="ARBA" id="ARBA00023125"/>
    </source>
</evidence>
<evidence type="ECO:0000259" key="5">
    <source>
        <dbReference type="PROSITE" id="PS50931"/>
    </source>
</evidence>
<evidence type="ECO:0000313" key="7">
    <source>
        <dbReference type="Proteomes" id="UP001620460"/>
    </source>
</evidence>
<dbReference type="EMBL" id="JADIKM010000001">
    <property type="protein sequence ID" value="MFK2903472.1"/>
    <property type="molecule type" value="Genomic_DNA"/>
</dbReference>
<dbReference type="PRINTS" id="PR00039">
    <property type="entry name" value="HTHLYSR"/>
</dbReference>
<dbReference type="CDD" id="cd08422">
    <property type="entry name" value="PBP2_CrgA_like"/>
    <property type="match status" value="1"/>
</dbReference>
<dbReference type="SUPFAM" id="SSF46785">
    <property type="entry name" value="Winged helix' DNA-binding domain"/>
    <property type="match status" value="1"/>
</dbReference>
<dbReference type="PROSITE" id="PS50931">
    <property type="entry name" value="HTH_LYSR"/>
    <property type="match status" value="1"/>
</dbReference>
<dbReference type="PANTHER" id="PTHR30537:SF35">
    <property type="entry name" value="TRANSCRIPTIONAL REGULATORY PROTEIN"/>
    <property type="match status" value="1"/>
</dbReference>
<reference evidence="6 7" key="1">
    <citation type="submission" date="2020-10" db="EMBL/GenBank/DDBJ databases">
        <title>Phylogeny of dyella-like bacteria.</title>
        <authorList>
            <person name="Fu J."/>
        </authorList>
    </citation>
    <scope>NUCLEOTIDE SEQUENCE [LARGE SCALE GENOMIC DNA]</scope>
    <source>
        <strain evidence="6 7">Gsoil3046</strain>
    </source>
</reference>
<dbReference type="Proteomes" id="UP001620460">
    <property type="component" value="Unassembled WGS sequence"/>
</dbReference>
<feature type="domain" description="HTH lysR-type" evidence="5">
    <location>
        <begin position="1"/>
        <end position="59"/>
    </location>
</feature>
<gene>
    <name evidence="6" type="ORF">ISP17_05835</name>
</gene>
<dbReference type="Pfam" id="PF03466">
    <property type="entry name" value="LysR_substrate"/>
    <property type="match status" value="1"/>
</dbReference>
<dbReference type="Gene3D" id="1.10.10.10">
    <property type="entry name" value="Winged helix-like DNA-binding domain superfamily/Winged helix DNA-binding domain"/>
    <property type="match status" value="1"/>
</dbReference>
<keyword evidence="3" id="KW-0238">DNA-binding</keyword>
<accession>A0ABW8JUJ4</accession>
<dbReference type="PANTHER" id="PTHR30537">
    <property type="entry name" value="HTH-TYPE TRANSCRIPTIONAL REGULATOR"/>
    <property type="match status" value="1"/>
</dbReference>
<evidence type="ECO:0000256" key="1">
    <source>
        <dbReference type="ARBA" id="ARBA00009437"/>
    </source>
</evidence>
<evidence type="ECO:0000256" key="2">
    <source>
        <dbReference type="ARBA" id="ARBA00023015"/>
    </source>
</evidence>
<dbReference type="RefSeq" id="WP_404630940.1">
    <property type="nucleotide sequence ID" value="NZ_JADIKM010000001.1"/>
</dbReference>
<dbReference type="SUPFAM" id="SSF53850">
    <property type="entry name" value="Periplasmic binding protein-like II"/>
    <property type="match status" value="1"/>
</dbReference>
<keyword evidence="2" id="KW-0805">Transcription regulation</keyword>
<comment type="similarity">
    <text evidence="1">Belongs to the LysR transcriptional regulatory family.</text>
</comment>
<keyword evidence="7" id="KW-1185">Reference proteome</keyword>
<proteinExistence type="inferred from homology"/>
<name>A0ABW8JUJ4_9GAMM</name>
<dbReference type="InterPro" id="IPR058163">
    <property type="entry name" value="LysR-type_TF_proteobact-type"/>
</dbReference>